<sequence length="87" mass="10144">MVGRVYFTNNHHENKIIILKAFSSVHSKCTIRSRSLPIIPVLFNSFLGKIFSLIFQAAQISFYFLRSFCSNVNTLNLLWNYPFEIIL</sequence>
<feature type="transmembrane region" description="Helical" evidence="1">
    <location>
        <begin position="41"/>
        <end position="65"/>
    </location>
</feature>
<keyword evidence="3" id="KW-1185">Reference proteome</keyword>
<organism evidence="2 3">
    <name type="scientific">Euplotes crassus</name>
    <dbReference type="NCBI Taxonomy" id="5936"/>
    <lineage>
        <taxon>Eukaryota</taxon>
        <taxon>Sar</taxon>
        <taxon>Alveolata</taxon>
        <taxon>Ciliophora</taxon>
        <taxon>Intramacronucleata</taxon>
        <taxon>Spirotrichea</taxon>
        <taxon>Hypotrichia</taxon>
        <taxon>Euplotida</taxon>
        <taxon>Euplotidae</taxon>
        <taxon>Moneuplotes</taxon>
    </lineage>
</organism>
<evidence type="ECO:0000313" key="2">
    <source>
        <dbReference type="EMBL" id="CAI2376881.1"/>
    </source>
</evidence>
<dbReference type="AlphaFoldDB" id="A0AAD2D1Q3"/>
<name>A0AAD2D1Q3_EUPCR</name>
<dbReference type="Proteomes" id="UP001295684">
    <property type="component" value="Unassembled WGS sequence"/>
</dbReference>
<proteinExistence type="predicted"/>
<protein>
    <submittedName>
        <fullName evidence="2">Uncharacterized protein</fullName>
    </submittedName>
</protein>
<keyword evidence="1" id="KW-0472">Membrane</keyword>
<comment type="caution">
    <text evidence="2">The sequence shown here is derived from an EMBL/GenBank/DDBJ whole genome shotgun (WGS) entry which is preliminary data.</text>
</comment>
<dbReference type="EMBL" id="CAMPGE010018468">
    <property type="protein sequence ID" value="CAI2376881.1"/>
    <property type="molecule type" value="Genomic_DNA"/>
</dbReference>
<evidence type="ECO:0000256" key="1">
    <source>
        <dbReference type="SAM" id="Phobius"/>
    </source>
</evidence>
<accession>A0AAD2D1Q3</accession>
<evidence type="ECO:0000313" key="3">
    <source>
        <dbReference type="Proteomes" id="UP001295684"/>
    </source>
</evidence>
<reference evidence="2" key="1">
    <citation type="submission" date="2023-07" db="EMBL/GenBank/DDBJ databases">
        <authorList>
            <consortium name="AG Swart"/>
            <person name="Singh M."/>
            <person name="Singh A."/>
            <person name="Seah K."/>
            <person name="Emmerich C."/>
        </authorList>
    </citation>
    <scope>NUCLEOTIDE SEQUENCE</scope>
    <source>
        <strain evidence="2">DP1</strain>
    </source>
</reference>
<keyword evidence="1" id="KW-1133">Transmembrane helix</keyword>
<gene>
    <name evidence="2" type="ORF">ECRASSUSDP1_LOCUS18258</name>
</gene>
<keyword evidence="1" id="KW-0812">Transmembrane</keyword>